<feature type="domain" description="DUF1559" evidence="2">
    <location>
        <begin position="62"/>
        <end position="345"/>
    </location>
</feature>
<protein>
    <recommendedName>
        <fullName evidence="2">DUF1559 domain-containing protein</fullName>
    </recommendedName>
</protein>
<dbReference type="NCBIfam" id="TIGR04294">
    <property type="entry name" value="pre_pil_HX9DG"/>
    <property type="match status" value="1"/>
</dbReference>
<proteinExistence type="predicted"/>
<dbReference type="PANTHER" id="PTHR30093:SF2">
    <property type="entry name" value="TYPE II SECRETION SYSTEM PROTEIN H"/>
    <property type="match status" value="1"/>
</dbReference>
<dbReference type="PROSITE" id="PS00409">
    <property type="entry name" value="PROKAR_NTER_METHYL"/>
    <property type="match status" value="1"/>
</dbReference>
<evidence type="ECO:0000313" key="4">
    <source>
        <dbReference type="Proteomes" id="UP000326837"/>
    </source>
</evidence>
<dbReference type="KEGG" id="lpav:PLANPX_2447"/>
<dbReference type="RefSeq" id="WP_172991978.1">
    <property type="nucleotide sequence ID" value="NZ_AP021861.1"/>
</dbReference>
<evidence type="ECO:0000259" key="2">
    <source>
        <dbReference type="Pfam" id="PF07596"/>
    </source>
</evidence>
<sequence length="364" mass="38806">MASNRAGLSSSRRHLAASCNSFRVNAGSTSAVVGSRGFTLVELLVVIAIIGVLVALLLPAVQAAREAARRANCVSNLRNVGIATLNHVDVQGHYPSNGWGSLYTADPDQGFGKNQPGSWLFSILPYIELQALHDIGSGSPGWPVPVKKKRALLQTIQTPVPVFYCPSRRPALAYPVKQWSSVLNFVHDGSDLARNDYAACSGSGSTIAGLTGTSRYFAQDYNEADTFTGWPNPELYNGISFIRSEVALREVTDGTSNTYFVGEKSVNVDAYNVNGEASVVNLADHGDDQGWLIGHNGDTVRSSGSPPLQDTLGVNPYEFWGSAHPGGFNMMFGDSSVKTINYEIDLVTHAALGTRNGAEVAATP</sequence>
<dbReference type="InterPro" id="IPR027558">
    <property type="entry name" value="Pre_pil_HX9DG_C"/>
</dbReference>
<dbReference type="EMBL" id="AP021861">
    <property type="protein sequence ID" value="BBO32835.1"/>
    <property type="molecule type" value="Genomic_DNA"/>
</dbReference>
<dbReference type="Pfam" id="PF07963">
    <property type="entry name" value="N_methyl"/>
    <property type="match status" value="1"/>
</dbReference>
<dbReference type="InterPro" id="IPR012902">
    <property type="entry name" value="N_methyl_site"/>
</dbReference>
<evidence type="ECO:0000256" key="1">
    <source>
        <dbReference type="SAM" id="Phobius"/>
    </source>
</evidence>
<dbReference type="NCBIfam" id="TIGR02532">
    <property type="entry name" value="IV_pilin_GFxxxE"/>
    <property type="match status" value="1"/>
</dbReference>
<gene>
    <name evidence="3" type="ORF">PLANPX_2447</name>
</gene>
<keyword evidence="4" id="KW-1185">Reference proteome</keyword>
<reference evidence="4" key="1">
    <citation type="submission" date="2019-10" db="EMBL/GenBank/DDBJ databases">
        <title>Lacipirellula parvula gen. nov., sp. nov., representing a lineage of planctomycetes widespread in freshwater anoxic habitats, and description of the family Lacipirellulaceae.</title>
        <authorList>
            <person name="Dedysh S.N."/>
            <person name="Kulichevskaya I.S."/>
            <person name="Beletsky A.V."/>
            <person name="Rakitin A.L."/>
            <person name="Mardanov A.V."/>
            <person name="Ivanova A.A."/>
            <person name="Saltykova V.X."/>
            <person name="Rijpstra W.I.C."/>
            <person name="Sinninghe Damste J.S."/>
            <person name="Ravin N.V."/>
        </authorList>
    </citation>
    <scope>NUCLEOTIDE SEQUENCE [LARGE SCALE GENOMIC DNA]</scope>
    <source>
        <strain evidence="4">PX69</strain>
    </source>
</reference>
<name>A0A5K7X914_9BACT</name>
<keyword evidence="1" id="KW-0472">Membrane</keyword>
<dbReference type="Gene3D" id="3.30.700.10">
    <property type="entry name" value="Glycoprotein, Type 4 Pilin"/>
    <property type="match status" value="1"/>
</dbReference>
<dbReference type="PANTHER" id="PTHR30093">
    <property type="entry name" value="GENERAL SECRETION PATHWAY PROTEIN G"/>
    <property type="match status" value="1"/>
</dbReference>
<dbReference type="InterPro" id="IPR045584">
    <property type="entry name" value="Pilin-like"/>
</dbReference>
<dbReference type="SUPFAM" id="SSF54523">
    <property type="entry name" value="Pili subunits"/>
    <property type="match status" value="1"/>
</dbReference>
<evidence type="ECO:0000313" key="3">
    <source>
        <dbReference type="EMBL" id="BBO32835.1"/>
    </source>
</evidence>
<accession>A0A5K7X914</accession>
<dbReference type="Pfam" id="PF07596">
    <property type="entry name" value="SBP_bac_10"/>
    <property type="match status" value="1"/>
</dbReference>
<dbReference type="InterPro" id="IPR011453">
    <property type="entry name" value="DUF1559"/>
</dbReference>
<feature type="transmembrane region" description="Helical" evidence="1">
    <location>
        <begin position="38"/>
        <end position="61"/>
    </location>
</feature>
<organism evidence="3 4">
    <name type="scientific">Lacipirellula parvula</name>
    <dbReference type="NCBI Taxonomy" id="2650471"/>
    <lineage>
        <taxon>Bacteria</taxon>
        <taxon>Pseudomonadati</taxon>
        <taxon>Planctomycetota</taxon>
        <taxon>Planctomycetia</taxon>
        <taxon>Pirellulales</taxon>
        <taxon>Lacipirellulaceae</taxon>
        <taxon>Lacipirellula</taxon>
    </lineage>
</organism>
<dbReference type="Proteomes" id="UP000326837">
    <property type="component" value="Chromosome"/>
</dbReference>
<keyword evidence="1" id="KW-1133">Transmembrane helix</keyword>
<dbReference type="AlphaFoldDB" id="A0A5K7X914"/>
<keyword evidence="1" id="KW-0812">Transmembrane</keyword>